<gene>
    <name evidence="2" type="ORF">MXMO3_03185</name>
</gene>
<dbReference type="Gene3D" id="3.40.50.720">
    <property type="entry name" value="NAD(P)-binding Rossmann-like Domain"/>
    <property type="match status" value="1"/>
</dbReference>
<accession>A0A2R4MI42</accession>
<organism evidence="2 3">
    <name type="scientific">Maritalea myrionectae</name>
    <dbReference type="NCBI Taxonomy" id="454601"/>
    <lineage>
        <taxon>Bacteria</taxon>
        <taxon>Pseudomonadati</taxon>
        <taxon>Pseudomonadota</taxon>
        <taxon>Alphaproteobacteria</taxon>
        <taxon>Hyphomicrobiales</taxon>
        <taxon>Devosiaceae</taxon>
        <taxon>Maritalea</taxon>
    </lineage>
</organism>
<evidence type="ECO:0000313" key="2">
    <source>
        <dbReference type="EMBL" id="AVX05691.1"/>
    </source>
</evidence>
<dbReference type="KEGG" id="mmyr:MXMO3_03185"/>
<keyword evidence="3" id="KW-1185">Reference proteome</keyword>
<name>A0A2R4MI42_9HYPH</name>
<comment type="similarity">
    <text evidence="1">Belongs to the ornithine cyclodeaminase/mu-crystallin family.</text>
</comment>
<protein>
    <submittedName>
        <fullName evidence="2">Ornithine cyclodeaminase</fullName>
    </submittedName>
</protein>
<dbReference type="SUPFAM" id="SSF51735">
    <property type="entry name" value="NAD(P)-binding Rossmann-fold domains"/>
    <property type="match status" value="1"/>
</dbReference>
<dbReference type="RefSeq" id="WP_117396496.1">
    <property type="nucleotide sequence ID" value="NZ_CP021330.1"/>
</dbReference>
<evidence type="ECO:0000313" key="3">
    <source>
        <dbReference type="Proteomes" id="UP000258927"/>
    </source>
</evidence>
<dbReference type="InterPro" id="IPR023401">
    <property type="entry name" value="ODC_N"/>
</dbReference>
<dbReference type="Gene3D" id="3.30.1780.10">
    <property type="entry name" value="ornithine cyclodeaminase, domain 1"/>
    <property type="match status" value="1"/>
</dbReference>
<dbReference type="STRING" id="1122213.GCA_000423365_00878"/>
<proteinExistence type="inferred from homology"/>
<dbReference type="Proteomes" id="UP000258927">
    <property type="component" value="Chromosome"/>
</dbReference>
<evidence type="ECO:0000256" key="1">
    <source>
        <dbReference type="ARBA" id="ARBA00008903"/>
    </source>
</evidence>
<dbReference type="AlphaFoldDB" id="A0A2R4MI42"/>
<dbReference type="Pfam" id="PF02423">
    <property type="entry name" value="OCD_Mu_crystall"/>
    <property type="match status" value="1"/>
</dbReference>
<dbReference type="EMBL" id="CP021330">
    <property type="protein sequence ID" value="AVX05691.1"/>
    <property type="molecule type" value="Genomic_DNA"/>
</dbReference>
<sequence length="298" mass="31673">MRLLTEAELNKVPMSILVDAVRAQIEADAEGHAVAPPRHNVDFGDGGLTFTCGGNDKLAGFRVYDTFPKAEGVDEDQVVIAYDRVTARLKGLFVGERLGALRTGCLGGVAADVMTAKKPIKKLGLIGTGTQAETQLLAIAAVREIEQVQTFSRNANKRTAFAERMAAQLGVSVAAVDDPRQAVMDADFVVLATNAAEPVIETDWLAQGCHLTTLGPKSKSRHELPLDILPRVRSCASDSPQQIAAQGENHMFFGQSLNIQHLGKYQEEQGPGDLTLFLSAGLAGTEVALLSAAIDALA</sequence>
<dbReference type="PANTHER" id="PTHR13812">
    <property type="entry name" value="KETIMINE REDUCTASE MU-CRYSTALLIN"/>
    <property type="match status" value="1"/>
</dbReference>
<dbReference type="InterPro" id="IPR036291">
    <property type="entry name" value="NAD(P)-bd_dom_sf"/>
</dbReference>
<reference evidence="2 3" key="1">
    <citation type="submission" date="2017-05" db="EMBL/GenBank/DDBJ databases">
        <title>Genome Analysis of Maritalea myrionectae HL2708#5.</title>
        <authorList>
            <consortium name="Cotde Inc.-PKNU"/>
            <person name="Jang D."/>
            <person name="Oh H.-M."/>
        </authorList>
    </citation>
    <scope>NUCLEOTIDE SEQUENCE [LARGE SCALE GENOMIC DNA]</scope>
    <source>
        <strain evidence="2 3">HL2708#5</strain>
    </source>
</reference>
<dbReference type="PANTHER" id="PTHR13812:SF19">
    <property type="entry name" value="KETIMINE REDUCTASE MU-CRYSTALLIN"/>
    <property type="match status" value="1"/>
</dbReference>
<dbReference type="InterPro" id="IPR003462">
    <property type="entry name" value="ODC_Mu_crystall"/>
</dbReference>
<dbReference type="GO" id="GO:0005737">
    <property type="term" value="C:cytoplasm"/>
    <property type="evidence" value="ECO:0007669"/>
    <property type="project" value="TreeGrafter"/>
</dbReference>